<dbReference type="Proteomes" id="UP000676649">
    <property type="component" value="Chromosome"/>
</dbReference>
<feature type="transmembrane region" description="Helical" evidence="1">
    <location>
        <begin position="47"/>
        <end position="73"/>
    </location>
</feature>
<dbReference type="AlphaFoldDB" id="A0A975MPH6"/>
<name>A0A975MPH6_9GAMM</name>
<feature type="domain" description="Acyltransferase 3" evidence="2">
    <location>
        <begin position="9"/>
        <end position="344"/>
    </location>
</feature>
<keyword evidence="1" id="KW-0472">Membrane</keyword>
<dbReference type="InterPro" id="IPR002656">
    <property type="entry name" value="Acyl_transf_3_dom"/>
</dbReference>
<accession>A0A975MPH6</accession>
<evidence type="ECO:0000313" key="4">
    <source>
        <dbReference type="Proteomes" id="UP000676649"/>
    </source>
</evidence>
<feature type="transmembrane region" description="Helical" evidence="1">
    <location>
        <begin position="159"/>
        <end position="177"/>
    </location>
</feature>
<evidence type="ECO:0000313" key="3">
    <source>
        <dbReference type="EMBL" id="QWF71545.1"/>
    </source>
</evidence>
<reference evidence="3" key="1">
    <citation type="submission" date="2021-04" db="EMBL/GenBank/DDBJ databases">
        <title>Draft genome sequence data of methanotrophic Methylovulum sp. strain S1L and Methylomonas sp. strain S2AM isolated from boreal lake water columns.</title>
        <authorList>
            <person name="Rissanen A.J."/>
            <person name="Mangayil R."/>
            <person name="Svenning M.M."/>
            <person name="Khanongnuch R."/>
        </authorList>
    </citation>
    <scope>NUCLEOTIDE SEQUENCE</scope>
    <source>
        <strain evidence="3">S2AM</strain>
    </source>
</reference>
<organism evidence="3 4">
    <name type="scientific">Methylomonas paludis</name>
    <dbReference type="NCBI Taxonomy" id="1173101"/>
    <lineage>
        <taxon>Bacteria</taxon>
        <taxon>Pseudomonadati</taxon>
        <taxon>Pseudomonadota</taxon>
        <taxon>Gammaproteobacteria</taxon>
        <taxon>Methylococcales</taxon>
        <taxon>Methylococcaceae</taxon>
        <taxon>Methylomonas</taxon>
    </lineage>
</organism>
<dbReference type="PANTHER" id="PTHR23028">
    <property type="entry name" value="ACETYLTRANSFERASE"/>
    <property type="match status" value="1"/>
</dbReference>
<dbReference type="EMBL" id="CP073754">
    <property type="protein sequence ID" value="QWF71545.1"/>
    <property type="molecule type" value="Genomic_DNA"/>
</dbReference>
<feature type="transmembrane region" description="Helical" evidence="1">
    <location>
        <begin position="294"/>
        <end position="315"/>
    </location>
</feature>
<feature type="transmembrane region" description="Helical" evidence="1">
    <location>
        <begin position="183"/>
        <end position="212"/>
    </location>
</feature>
<evidence type="ECO:0000256" key="1">
    <source>
        <dbReference type="SAM" id="Phobius"/>
    </source>
</evidence>
<dbReference type="GO" id="GO:0000271">
    <property type="term" value="P:polysaccharide biosynthetic process"/>
    <property type="evidence" value="ECO:0007669"/>
    <property type="project" value="TreeGrafter"/>
</dbReference>
<keyword evidence="1" id="KW-0812">Transmembrane</keyword>
<proteinExistence type="predicted"/>
<keyword evidence="4" id="KW-1185">Reference proteome</keyword>
<dbReference type="RefSeq" id="WP_215583328.1">
    <property type="nucleotide sequence ID" value="NZ_CP073754.1"/>
</dbReference>
<feature type="transmembrane region" description="Helical" evidence="1">
    <location>
        <begin position="94"/>
        <end position="116"/>
    </location>
</feature>
<keyword evidence="3" id="KW-0808">Transferase</keyword>
<dbReference type="KEGG" id="mpad:KEF85_03430"/>
<sequence>MNKGFSSILNASRWIAALLVLVGHVRHLVFADLKDVAQPNLIDKAFYFFTGLASEAVTIFFVVSGLLVGGLTLEKFRVGASLGLKDYFIHRFSRIYIVYIPTLLIGVVIYHMVTYFQLSGEVSGHTDILTLLGNLAMLQNIIVDVFGNNHPLWSLAYEWWFYCIWAFAIGILFYSGLTRYISLFLLALLLVFLPNSIYLSLPVWLLGVATFYYAGSNLPKPHPVFGVGVFLVVLVVSRLSHNVYNVVAQEPAYIQFARASGLGVAYLLALASCYRLETPLWLDRLNEKLASFSYSLYLIHYPLMFLVVALVEKYLDIKSFQQPSLMAYLYFAVVSIILYLFSYLFSLITEKHTYKLIKLLRLIILKPSNKN</sequence>
<evidence type="ECO:0000259" key="2">
    <source>
        <dbReference type="Pfam" id="PF01757"/>
    </source>
</evidence>
<dbReference type="GO" id="GO:0016020">
    <property type="term" value="C:membrane"/>
    <property type="evidence" value="ECO:0007669"/>
    <property type="project" value="TreeGrafter"/>
</dbReference>
<dbReference type="GO" id="GO:0016747">
    <property type="term" value="F:acyltransferase activity, transferring groups other than amino-acyl groups"/>
    <property type="evidence" value="ECO:0007669"/>
    <property type="project" value="InterPro"/>
</dbReference>
<protein>
    <submittedName>
        <fullName evidence="3">Acyltransferase</fullName>
    </submittedName>
</protein>
<keyword evidence="1" id="KW-1133">Transmembrane helix</keyword>
<dbReference type="Pfam" id="PF01757">
    <property type="entry name" value="Acyl_transf_3"/>
    <property type="match status" value="1"/>
</dbReference>
<feature type="transmembrane region" description="Helical" evidence="1">
    <location>
        <begin position="327"/>
        <end position="348"/>
    </location>
</feature>
<dbReference type="InterPro" id="IPR050879">
    <property type="entry name" value="Acyltransferase_3"/>
</dbReference>
<dbReference type="PANTHER" id="PTHR23028:SF53">
    <property type="entry name" value="ACYL_TRANSF_3 DOMAIN-CONTAINING PROTEIN"/>
    <property type="match status" value="1"/>
</dbReference>
<gene>
    <name evidence="3" type="ORF">KEF85_03430</name>
</gene>
<keyword evidence="3" id="KW-0012">Acyltransferase</keyword>
<feature type="transmembrane region" description="Helical" evidence="1">
    <location>
        <begin position="253"/>
        <end position="274"/>
    </location>
</feature>